<proteinExistence type="predicted"/>
<evidence type="ECO:0000313" key="2">
    <source>
        <dbReference type="Proteomes" id="UP001306592"/>
    </source>
</evidence>
<name>A0ABU8DJ07_ERWAP</name>
<dbReference type="Proteomes" id="UP001306592">
    <property type="component" value="Unassembled WGS sequence"/>
</dbReference>
<dbReference type="RefSeq" id="WP_336203476.1">
    <property type="nucleotide sequence ID" value="NZ_JBANEI010000014.1"/>
</dbReference>
<protein>
    <submittedName>
        <fullName evidence="1">Uncharacterized protein</fullName>
    </submittedName>
</protein>
<reference evidence="1 2" key="1">
    <citation type="submission" date="2024-02" db="EMBL/GenBank/DDBJ databases">
        <title>First report Erwinia aphidicola in onion in Chile.</title>
        <authorList>
            <person name="Valenzuela M."/>
            <person name="Pena M."/>
            <person name="Dutta B."/>
        </authorList>
    </citation>
    <scope>NUCLEOTIDE SEQUENCE [LARGE SCALE GENOMIC DNA]</scope>
    <source>
        <strain evidence="1 2">QCJ3A</strain>
    </source>
</reference>
<gene>
    <name evidence="1" type="ORF">V8N49_17735</name>
</gene>
<accession>A0ABU8DJ07</accession>
<keyword evidence="2" id="KW-1185">Reference proteome</keyword>
<comment type="caution">
    <text evidence="1">The sequence shown here is derived from an EMBL/GenBank/DDBJ whole genome shotgun (WGS) entry which is preliminary data.</text>
</comment>
<dbReference type="EMBL" id="JBANEI010000014">
    <property type="protein sequence ID" value="MEI2683493.1"/>
    <property type="molecule type" value="Genomic_DNA"/>
</dbReference>
<evidence type="ECO:0000313" key="1">
    <source>
        <dbReference type="EMBL" id="MEI2683493.1"/>
    </source>
</evidence>
<organism evidence="1 2">
    <name type="scientific">Erwinia aphidicola</name>
    <dbReference type="NCBI Taxonomy" id="68334"/>
    <lineage>
        <taxon>Bacteria</taxon>
        <taxon>Pseudomonadati</taxon>
        <taxon>Pseudomonadota</taxon>
        <taxon>Gammaproteobacteria</taxon>
        <taxon>Enterobacterales</taxon>
        <taxon>Erwiniaceae</taxon>
        <taxon>Erwinia</taxon>
    </lineage>
</organism>
<sequence>MSILPELSLVENSVQAIYVLEPQASGQDKKVAYEASGQLATAPAH</sequence>